<name>A0ABW4LA52_9MICO</name>
<gene>
    <name evidence="2" type="ORF">ACFSBI_01120</name>
</gene>
<dbReference type="PROSITE" id="PS51318">
    <property type="entry name" value="TAT"/>
    <property type="match status" value="1"/>
</dbReference>
<sequence>MTPDQDRRRTVAQLLAAAAAFGGAAGTLAAGARAPEPVVSTSAGAILLQGDGIDPTGAADSRAAVQAVLDAAPVGATIVNPSGSVLRLGGGLTVRAAHTRLTGSGEWRFVAGGDYGVDPEGQNGFVDVRADHCWVDGIRATNPDGVLNRGLCFLADFGRVTGSTLEGFGQGITISPAGEFHDFVVSGNHVLDVLGRGGGPSDTSRAGEDYGDGIVCWGASATVTGNVVTAQRGRDARIGIHAEGLDDQRRTEWTHDHRMVVIAGNVIHGPFRRGIVSEEVHHIAITGNAVADATWWSIALIGADSGTVVGNTLRYTRTAADTQGSAWGPVHAAITLYGIDAARPVRDAVVADNTIDVPRGATADAGVAVLGNVGDAVAARGCRIAGNRIRAEGELQHGVFARQPSEDLEVASNRVEGATTTGVRLQSPSGAQVRQNTVVGAGGGLGVDVEGGTGLLCDANTVRAVGTAVHAAGCAAGTLIRDNVLRAGGIGVDAAGTTGAVVCDRNLVTAPTPYTGLPPSTTGDAAPAG</sequence>
<feature type="chain" id="PRO_5046519177" description="Right handed beta helix domain-containing protein" evidence="1">
    <location>
        <begin position="30"/>
        <end position="529"/>
    </location>
</feature>
<feature type="signal peptide" evidence="1">
    <location>
        <begin position="1"/>
        <end position="29"/>
    </location>
</feature>
<proteinExistence type="predicted"/>
<dbReference type="Gene3D" id="2.160.20.10">
    <property type="entry name" value="Single-stranded right-handed beta-helix, Pectin lyase-like"/>
    <property type="match status" value="2"/>
</dbReference>
<dbReference type="InterPro" id="IPR006626">
    <property type="entry name" value="PbH1"/>
</dbReference>
<dbReference type="EMBL" id="JBHUEA010000001">
    <property type="protein sequence ID" value="MFD1720137.1"/>
    <property type="molecule type" value="Genomic_DNA"/>
</dbReference>
<reference evidence="3" key="1">
    <citation type="journal article" date="2019" name="Int. J. Syst. Evol. Microbiol.">
        <title>The Global Catalogue of Microorganisms (GCM) 10K type strain sequencing project: providing services to taxonomists for standard genome sequencing and annotation.</title>
        <authorList>
            <consortium name="The Broad Institute Genomics Platform"/>
            <consortium name="The Broad Institute Genome Sequencing Center for Infectious Disease"/>
            <person name="Wu L."/>
            <person name="Ma J."/>
        </authorList>
    </citation>
    <scope>NUCLEOTIDE SEQUENCE [LARGE SCALE GENOMIC DNA]</scope>
    <source>
        <strain evidence="3">CGMCC 1.12471</strain>
    </source>
</reference>
<dbReference type="Proteomes" id="UP001597347">
    <property type="component" value="Unassembled WGS sequence"/>
</dbReference>
<evidence type="ECO:0008006" key="4">
    <source>
        <dbReference type="Google" id="ProtNLM"/>
    </source>
</evidence>
<keyword evidence="3" id="KW-1185">Reference proteome</keyword>
<organism evidence="2 3">
    <name type="scientific">Amnibacterium endophyticum</name>
    <dbReference type="NCBI Taxonomy" id="2109337"/>
    <lineage>
        <taxon>Bacteria</taxon>
        <taxon>Bacillati</taxon>
        <taxon>Actinomycetota</taxon>
        <taxon>Actinomycetes</taxon>
        <taxon>Micrococcales</taxon>
        <taxon>Microbacteriaceae</taxon>
        <taxon>Amnibacterium</taxon>
    </lineage>
</organism>
<dbReference type="SUPFAM" id="SSF51126">
    <property type="entry name" value="Pectin lyase-like"/>
    <property type="match status" value="1"/>
</dbReference>
<keyword evidence="1" id="KW-0732">Signal</keyword>
<dbReference type="InterPro" id="IPR012334">
    <property type="entry name" value="Pectin_lyas_fold"/>
</dbReference>
<protein>
    <recommendedName>
        <fullName evidence="4">Right handed beta helix domain-containing protein</fullName>
    </recommendedName>
</protein>
<comment type="caution">
    <text evidence="2">The sequence shown here is derived from an EMBL/GenBank/DDBJ whole genome shotgun (WGS) entry which is preliminary data.</text>
</comment>
<evidence type="ECO:0000313" key="3">
    <source>
        <dbReference type="Proteomes" id="UP001597347"/>
    </source>
</evidence>
<dbReference type="InterPro" id="IPR006311">
    <property type="entry name" value="TAT_signal"/>
</dbReference>
<evidence type="ECO:0000313" key="2">
    <source>
        <dbReference type="EMBL" id="MFD1720137.1"/>
    </source>
</evidence>
<evidence type="ECO:0000256" key="1">
    <source>
        <dbReference type="SAM" id="SignalP"/>
    </source>
</evidence>
<dbReference type="SMART" id="SM00710">
    <property type="entry name" value="PbH1"/>
    <property type="match status" value="9"/>
</dbReference>
<dbReference type="InterPro" id="IPR011050">
    <property type="entry name" value="Pectin_lyase_fold/virulence"/>
</dbReference>
<dbReference type="RefSeq" id="WP_377931344.1">
    <property type="nucleotide sequence ID" value="NZ_JBHUEA010000001.1"/>
</dbReference>
<accession>A0ABW4LA52</accession>